<name>A0ABV7Y4N4_9ACTN</name>
<dbReference type="EMBL" id="JBHRZH010000001">
    <property type="protein sequence ID" value="MFC3759205.1"/>
    <property type="molecule type" value="Genomic_DNA"/>
</dbReference>
<evidence type="ECO:0000313" key="3">
    <source>
        <dbReference type="EMBL" id="MFC3759205.1"/>
    </source>
</evidence>
<dbReference type="SMART" id="SM00507">
    <property type="entry name" value="HNHc"/>
    <property type="match status" value="1"/>
</dbReference>
<feature type="domain" description="HNH nuclease" evidence="2">
    <location>
        <begin position="241"/>
        <end position="293"/>
    </location>
</feature>
<evidence type="ECO:0000313" key="4">
    <source>
        <dbReference type="Proteomes" id="UP001595699"/>
    </source>
</evidence>
<evidence type="ECO:0000256" key="1">
    <source>
        <dbReference type="ARBA" id="ARBA00023450"/>
    </source>
</evidence>
<gene>
    <name evidence="3" type="ORF">ACFOUW_00005</name>
</gene>
<dbReference type="Gene3D" id="1.10.30.50">
    <property type="match status" value="1"/>
</dbReference>
<evidence type="ECO:0000259" key="2">
    <source>
        <dbReference type="SMART" id="SM00507"/>
    </source>
</evidence>
<dbReference type="InterPro" id="IPR003870">
    <property type="entry name" value="DUF222"/>
</dbReference>
<accession>A0ABV7Y4N4</accession>
<comment type="caution">
    <text evidence="3">The sequence shown here is derived from an EMBL/GenBank/DDBJ whole genome shotgun (WGS) entry which is preliminary data.</text>
</comment>
<organism evidence="3 4">
    <name type="scientific">Tenggerimyces flavus</name>
    <dbReference type="NCBI Taxonomy" id="1708749"/>
    <lineage>
        <taxon>Bacteria</taxon>
        <taxon>Bacillati</taxon>
        <taxon>Actinomycetota</taxon>
        <taxon>Actinomycetes</taxon>
        <taxon>Propionibacteriales</taxon>
        <taxon>Nocardioidaceae</taxon>
        <taxon>Tenggerimyces</taxon>
    </lineage>
</organism>
<dbReference type="Proteomes" id="UP001595699">
    <property type="component" value="Unassembled WGS sequence"/>
</dbReference>
<sequence>VKLARHLDADLPATTAALQAGEISLDHARVVSKTVHLLPSEVSTPELRARVDATLAEEAKTFDAKTLHTVGNHVLDNIDPDLADHVLEKKLKREEARAHRDRFFRMGWDETTGTWRVAGRLPKVVGERLKLVLDPLAAPQSGPDGRDTRTPEQRYADAIGEACRRLLADQLVPSHGGNPTQLVVTVTRTGGRTLHTGIELSRKLVEQLMCEADLTYLVKPEDQPGRVSLLTDTQQRLFQGKLRRLLELRDGGCAFPGCDRPPGWCHAHHVVPWSKGGPTTRDNGVLLCGYHHRLIHQGAWQVRIALDGLPEFLPPDWIDLQRRPLRHHRLTPAA</sequence>
<dbReference type="CDD" id="cd00085">
    <property type="entry name" value="HNHc"/>
    <property type="match status" value="1"/>
</dbReference>
<feature type="non-terminal residue" evidence="3">
    <location>
        <position position="1"/>
    </location>
</feature>
<dbReference type="Pfam" id="PF02720">
    <property type="entry name" value="DUF222"/>
    <property type="match status" value="1"/>
</dbReference>
<dbReference type="Pfam" id="PF01844">
    <property type="entry name" value="HNH"/>
    <property type="match status" value="1"/>
</dbReference>
<dbReference type="InterPro" id="IPR003615">
    <property type="entry name" value="HNH_nuc"/>
</dbReference>
<proteinExistence type="inferred from homology"/>
<dbReference type="InterPro" id="IPR002711">
    <property type="entry name" value="HNH"/>
</dbReference>
<reference evidence="4" key="1">
    <citation type="journal article" date="2019" name="Int. J. Syst. Evol. Microbiol.">
        <title>The Global Catalogue of Microorganisms (GCM) 10K type strain sequencing project: providing services to taxonomists for standard genome sequencing and annotation.</title>
        <authorList>
            <consortium name="The Broad Institute Genomics Platform"/>
            <consortium name="The Broad Institute Genome Sequencing Center for Infectious Disease"/>
            <person name="Wu L."/>
            <person name="Ma J."/>
        </authorList>
    </citation>
    <scope>NUCLEOTIDE SEQUENCE [LARGE SCALE GENOMIC DNA]</scope>
    <source>
        <strain evidence="4">CGMCC 4.7241</strain>
    </source>
</reference>
<dbReference type="RefSeq" id="WP_385925581.1">
    <property type="nucleotide sequence ID" value="NZ_JBHRZH010000001.1"/>
</dbReference>
<protein>
    <submittedName>
        <fullName evidence="3">DUF222 domain-containing protein</fullName>
    </submittedName>
</protein>
<comment type="similarity">
    <text evidence="1">Belongs to the Rv1128c/1148c/1588c/1702c/1945/3466 family.</text>
</comment>
<keyword evidence="4" id="KW-1185">Reference proteome</keyword>